<evidence type="ECO:0000256" key="1">
    <source>
        <dbReference type="SAM" id="MobiDB-lite"/>
    </source>
</evidence>
<evidence type="ECO:0000313" key="2">
    <source>
        <dbReference type="EMBL" id="KAF7565058.1"/>
    </source>
</evidence>
<reference evidence="3" key="2">
    <citation type="submission" date="2021-05" db="EMBL/GenBank/DDBJ databases">
        <authorList>
            <person name="Moolhuijzen P.M."/>
            <person name="Moffat C.S."/>
        </authorList>
    </citation>
    <scope>NUCLEOTIDE SEQUENCE</scope>
    <source>
        <strain evidence="3">86-124</strain>
    </source>
</reference>
<gene>
    <name evidence="3" type="ORF">Ptr86124_012015</name>
    <name evidence="2" type="ORF">PtrM4_044920</name>
</gene>
<proteinExistence type="predicted"/>
<feature type="region of interest" description="Disordered" evidence="1">
    <location>
        <begin position="1"/>
        <end position="40"/>
    </location>
</feature>
<dbReference type="Proteomes" id="UP000249757">
    <property type="component" value="Unassembled WGS sequence"/>
</dbReference>
<dbReference type="Proteomes" id="UP000245464">
    <property type="component" value="Chromosome 10"/>
</dbReference>
<sequence length="134" mass="15247">MVPNPKDMPGEIKSKSPVREPPPNPRDQPMHGRPGYTVGQHLDEFEDSDFDEIVYTTLHRKLSTPGLTLPVSKAHADKAASPQGKINVDDCMNNLQNRRIKKLHTEELRKRIIQSSRQDQKKKRENVAAETTSR</sequence>
<reference evidence="4" key="4">
    <citation type="journal article" date="2022" name="Microb. Genom.">
        <title>A global pangenome for the wheat fungal pathogen Pyrenophora tritici-repentis and prediction of effector protein structural homology.</title>
        <authorList>
            <person name="Moolhuijzen P.M."/>
            <person name="See P.T."/>
            <person name="Shi G."/>
            <person name="Powell H.R."/>
            <person name="Cockram J."/>
            <person name="Jorgensen L.N."/>
            <person name="Benslimane H."/>
            <person name="Strelkov S.E."/>
            <person name="Turner J."/>
            <person name="Liu Z."/>
            <person name="Moffat C.S."/>
        </authorList>
    </citation>
    <scope>NUCLEOTIDE SEQUENCE [LARGE SCALE GENOMIC DNA]</scope>
</reference>
<comment type="caution">
    <text evidence="3">The sequence shown here is derived from an EMBL/GenBank/DDBJ whole genome shotgun (WGS) entry which is preliminary data.</text>
</comment>
<evidence type="ECO:0000313" key="3">
    <source>
        <dbReference type="EMBL" id="KAI1509059.1"/>
    </source>
</evidence>
<reference evidence="3" key="3">
    <citation type="journal article" date="2022" name="bioRxiv">
        <title>A global pangenome for the wheat fungal pathogen Pyrenophora tritici-repentis and prediction of effector protein structural homology.</title>
        <authorList>
            <person name="Moolhuijzen P."/>
            <person name="See P.T."/>
            <person name="Shi G."/>
            <person name="Powell H.R."/>
            <person name="Cockram J."/>
            <person name="Jorgensen L.N."/>
            <person name="Benslimane H."/>
            <person name="Strelkov S.E."/>
            <person name="Turner J."/>
            <person name="Liu Z."/>
            <person name="Moffat C.S."/>
        </authorList>
    </citation>
    <scope>NUCLEOTIDE SEQUENCE</scope>
    <source>
        <strain evidence="3">86-124</strain>
    </source>
</reference>
<dbReference type="EMBL" id="NQIK02000010">
    <property type="protein sequence ID" value="KAF7565058.1"/>
    <property type="molecule type" value="Genomic_DNA"/>
</dbReference>
<feature type="compositionally biased region" description="Basic and acidic residues" evidence="1">
    <location>
        <begin position="8"/>
        <end position="18"/>
    </location>
</feature>
<dbReference type="OrthoDB" id="10471456at2759"/>
<reference evidence="2" key="1">
    <citation type="journal article" date="2018" name="BMC Genomics">
        <title>Comparative genomics of the wheat fungal pathogen Pyrenophora tritici-repentis reveals chromosomal variations and genome plasticity.</title>
        <authorList>
            <person name="Moolhuijzen P."/>
            <person name="See P.T."/>
            <person name="Hane J.K."/>
            <person name="Shi G."/>
            <person name="Liu Z."/>
            <person name="Oliver R.P."/>
            <person name="Moffat C.S."/>
        </authorList>
    </citation>
    <scope>NUCLEOTIDE SEQUENCE [LARGE SCALE GENOMIC DNA]</scope>
    <source>
        <strain evidence="2">M4</strain>
    </source>
</reference>
<dbReference type="AlphaFoldDB" id="A0A2W1EJ67"/>
<evidence type="ECO:0000313" key="4">
    <source>
        <dbReference type="Proteomes" id="UP000249757"/>
    </source>
</evidence>
<accession>A0A2W1EJ67</accession>
<keyword evidence="4" id="KW-1185">Reference proteome</keyword>
<feature type="region of interest" description="Disordered" evidence="1">
    <location>
        <begin position="111"/>
        <end position="134"/>
    </location>
</feature>
<protein>
    <submittedName>
        <fullName evidence="3">Uncharacterized protein</fullName>
    </submittedName>
</protein>
<name>A0A2W1EJ67_9PLEO</name>
<dbReference type="EMBL" id="NRDI02000022">
    <property type="protein sequence ID" value="KAI1509059.1"/>
    <property type="molecule type" value="Genomic_DNA"/>
</dbReference>
<organism evidence="3 4">
    <name type="scientific">Pyrenophora tritici-repentis</name>
    <dbReference type="NCBI Taxonomy" id="45151"/>
    <lineage>
        <taxon>Eukaryota</taxon>
        <taxon>Fungi</taxon>
        <taxon>Dikarya</taxon>
        <taxon>Ascomycota</taxon>
        <taxon>Pezizomycotina</taxon>
        <taxon>Dothideomycetes</taxon>
        <taxon>Pleosporomycetidae</taxon>
        <taxon>Pleosporales</taxon>
        <taxon>Pleosporineae</taxon>
        <taxon>Pleosporaceae</taxon>
        <taxon>Pyrenophora</taxon>
    </lineage>
</organism>